<keyword evidence="3" id="KW-0175">Coiled coil</keyword>
<feature type="coiled-coil region" evidence="3">
    <location>
        <begin position="1620"/>
        <end position="1658"/>
    </location>
</feature>
<feature type="region of interest" description="Disordered" evidence="4">
    <location>
        <begin position="1340"/>
        <end position="1412"/>
    </location>
</feature>
<feature type="compositionally biased region" description="Basic residues" evidence="4">
    <location>
        <begin position="2541"/>
        <end position="2553"/>
    </location>
</feature>
<sequence length="2553" mass="292178">MAALKEVMHTISSQRISNQWLESNCDKSGGFLMRGQYVWFAFGANIVLYSKQLGFILSSRSFDSDQKDKSFKITSVKELYNNKKTNNFLLVGCSFKSSGKLFVCQLPTLTTIRCIELPWPISYIDKIKNNSHTEDQFCDEFKLMSTILLVGMVTGAVYAIDLRQDDIEEELRHNGVIVNESRPNKLLMIKKNDCQEIKEMRGDTNCHLAMFINEKFHTYCKKQFTNKLKLSVSCLMFIEEINTIAMGFSTGHFQLWDCKIKRTICSLEEPNCFMPITHISFLEPSDDPNNLCYLWVIQSDNSKLPSATMIGLNYKHRIMMPNGFSSYRTYAGNGIKLQVNLKKESGIGRCISAFSMCNMNPFRDENDIDEDSEIRLFSMLIEICRNPNDDPECFVFVFDINQWYKAQMPSVISHLKVSNMYASFVKLPHNAKYLDFNISEKSLRPFGYNFGNNNIEELYYPSSMYFECDCLVKDEIISFKHAGIQQEILDQLLLKSWKLLINPTLVFNQCLQTNLKPFFWDKTDDYVNYSLPDQRSFLISILVENKLMSVISACAEEWKNGTYISSEATILHLVQCLWKHVMAVKQYADKLCVPLFDYSGTQMDKKNQKILSYCLSQMQCVKHFLEYLSNAYGANIINVDYSYRVFTLNLVTEYFKAVICFLNYGLLPESHEIDSINHIIQCDFTSLIQYAVKRRTEFGNLKFYLIDAIVYNDPKGNKLIEQWQHEGCEITKGLYPPSNVQCLLRIYLNAALTDTVKNFITIYFLIDVCASLNLDIKVANRMCNFALEFDVENKILNTLCRASWLFDHDMFEDAIKVLSNDNDWSKIESKSWNWFHWTVLKLLVFKKEYFWAQIYMKITKMEFVNVEEQKFYINLQIMNNKSFDVFNFIHARPINKHILYEYLFDRLKEVKNLKCLIEYPFECDEEELFLNYLKRFKDMATITIKLLFLLQRGRYLEASEQKKLFRGNNKSKCNDALAITNLLVNGFDKCTPDIMKKKYICPPVKNLYKKTDVVLKYVNSDNRIFNIIEEKNDSVKISDPSIQSNPINLIIPLHNDNKKRSPTFDIVPILKRKKINDTTCSPKAIDDIPKPMIQKQELEILNTPLVTKSISQTLVKNISSILKTSSAKKVNQTCSIKSDTIGSKTSLRFSLPGNNNTQPIEQNIIKEIVETSKIDNQRIYSNKNRNDIVNKSIAQSLSLNEILEENSKIDQCKPMEICAEFEISDIFHPNSNINQINHNSLNKKVILLSDKEEENIKNNTKLIPETPNCSTSKAYLSDLTSNEKTDNKQLNVPGNTNETSHQHSTNTVFKNDNVQSNIQDNLCNKSKSFIKNIPVISLDSDTESNCSCSVKTNGNGSSTSGEVSEEQSISSDEQSVDDEQSVYSDEEQSIYSDEQIDNKQNTDSNIQLIDDDQTTDSDVLLIDDDQNTDSDMQLIDDESVDNGQITNSDVQPTDNESVDNDQITNSDVQPTDNESVDNDQNTDSDVQIIDDVESLDDVQIIDDVESLDDVQIIDDVESLDDVELVDEEQETSSEVHSIDDESVDEEQDVSSDEHSVDYSQSDESDLEITRSGRFKYQQNIKDVDLEEETDVVEKKRYEDIEDIEVEKNILNQQNAYEKMNDSIEEEILSQQNAYEKIKDSIEKEMSSQQNAYEKMNDSGNTTELMKSEHVNLCENPLTNVYEYDTKHNYSVALNLSKSHNSTSFEFDRIKETHHHSNSIEDIEVHYVVENENIVDSNPNDQTNLKEDEYVIGSQNVVENENIAYSNSNDQTNLKEVEYVIDIAYSNSNDQTNAYSNSNDQTNLKENSNDQTNLKEVEYVIGNQNEVENENFAYSNPNDQTNLKEDEYVIGSQNVVENENIAYSNPNDQTNLKEVEYVIGSQNVVENETIVDSNPSYQDNSKAVKKYVIGSQNVIQIQTIVDSNPSYQDNSKETIEYMIGSQNVVKNENIVDSNLSNSDKKGTIKYVHETNSGNILINKDKSYNTEVEPVNNENSIHTDENDFKMLSNESNLVSCNDFKNHTISKTELSQQENIEINHVNQPTPFLFGKAFFGQQEKLENKPLLFGQLYTSEKEQVVDLHNDELGIQNVISINNHEEDILINKVPEEREVIDEMQDILELESLPESNPDENTDVPLILNTNEGNQQSLKQSSVLLGTYQLSKTINSTLVSKMEMKSQQPLLQDVTKIKNPPMDPSNLQKFDKEQSFAKESSTNQSDRIIITRSRAKSVSSKLEGNPNLFRLFDGDDSKQVRVSLNRKKSKSQENISLTKRKREKSKSPIDNLITTKKTVFGLEKIPEEGSCSNVDKTIETKPTKKSKFNFLKHTSKVVKHENFIHLQEDIKVKTPKKSKSVYSEPAATMSVVKKNRSKRSSSINLVISDDESVTENEGYMEVLQKALGPNTKKSFRAASVPNRKKPKMITQKPSIDDSRPNLNETSTTSEDSITPQISPIEGNNSKHMLITPAKYQTKVPMKSLESETDDSSSDESTNSKCLARSMIIKETIVPAFTPDRRVTRSQTLNLDNSLQSTSLIGHDQTEKGLKSGTKKTVKRKNSIN</sequence>
<feature type="compositionally biased region" description="Acidic residues" evidence="4">
    <location>
        <begin position="1374"/>
        <end position="1388"/>
    </location>
</feature>
<dbReference type="SUPFAM" id="SSF50978">
    <property type="entry name" value="WD40 repeat-like"/>
    <property type="match status" value="1"/>
</dbReference>
<dbReference type="PANTHER" id="PTHR21583">
    <property type="entry name" value="ELYS PROTEIN"/>
    <property type="match status" value="1"/>
</dbReference>
<keyword evidence="2" id="KW-0539">Nucleus</keyword>
<feature type="compositionally biased region" description="Polar residues" evidence="4">
    <location>
        <begin position="1343"/>
        <end position="1361"/>
    </location>
</feature>
<organism evidence="7 8">
    <name type="scientific">Cinara cedri</name>
    <dbReference type="NCBI Taxonomy" id="506608"/>
    <lineage>
        <taxon>Eukaryota</taxon>
        <taxon>Metazoa</taxon>
        <taxon>Ecdysozoa</taxon>
        <taxon>Arthropoda</taxon>
        <taxon>Hexapoda</taxon>
        <taxon>Insecta</taxon>
        <taxon>Pterygota</taxon>
        <taxon>Neoptera</taxon>
        <taxon>Paraneoptera</taxon>
        <taxon>Hemiptera</taxon>
        <taxon>Sternorrhyncha</taxon>
        <taxon>Aphidomorpha</taxon>
        <taxon>Aphidoidea</taxon>
        <taxon>Aphididae</taxon>
        <taxon>Lachninae</taxon>
        <taxon>Cinara</taxon>
    </lineage>
</organism>
<proteinExistence type="predicted"/>
<dbReference type="InterPro" id="IPR025151">
    <property type="entry name" value="ELYS_dom"/>
</dbReference>
<dbReference type="InterPro" id="IPR052620">
    <property type="entry name" value="ELYS/MEL-28_NucAsmblyFactor"/>
</dbReference>
<dbReference type="OrthoDB" id="6513151at2759"/>
<dbReference type="Pfam" id="PF16687">
    <property type="entry name" value="ELYS-bb"/>
    <property type="match status" value="1"/>
</dbReference>
<evidence type="ECO:0000259" key="5">
    <source>
        <dbReference type="Pfam" id="PF13934"/>
    </source>
</evidence>
<reference evidence="7 8" key="1">
    <citation type="submission" date="2019-08" db="EMBL/GenBank/DDBJ databases">
        <authorList>
            <person name="Alioto T."/>
            <person name="Alioto T."/>
            <person name="Gomez Garrido J."/>
        </authorList>
    </citation>
    <scope>NUCLEOTIDE SEQUENCE [LARGE SCALE GENOMIC DNA]</scope>
</reference>
<dbReference type="GO" id="GO:0005634">
    <property type="term" value="C:nucleus"/>
    <property type="evidence" value="ECO:0007669"/>
    <property type="project" value="UniProtKB-SubCell"/>
</dbReference>
<comment type="subcellular location">
    <subcellularLocation>
        <location evidence="1">Nucleus</location>
    </subcellularLocation>
</comment>
<dbReference type="InterPro" id="IPR036322">
    <property type="entry name" value="WD40_repeat_dom_sf"/>
</dbReference>
<dbReference type="Pfam" id="PF13934">
    <property type="entry name" value="ELYS"/>
    <property type="match status" value="1"/>
</dbReference>
<dbReference type="EMBL" id="CABPRJ010002384">
    <property type="protein sequence ID" value="VVC44629.1"/>
    <property type="molecule type" value="Genomic_DNA"/>
</dbReference>
<evidence type="ECO:0000259" key="6">
    <source>
        <dbReference type="Pfam" id="PF16687"/>
    </source>
</evidence>
<gene>
    <name evidence="7" type="ORF">CINCED_3A002568</name>
</gene>
<dbReference type="InterPro" id="IPR032040">
    <property type="entry name" value="ELYS-bb"/>
</dbReference>
<evidence type="ECO:0000256" key="3">
    <source>
        <dbReference type="SAM" id="Coils"/>
    </source>
</evidence>
<feature type="region of interest" description="Disordered" evidence="4">
    <location>
        <begin position="1437"/>
        <end position="1484"/>
    </location>
</feature>
<feature type="compositionally biased region" description="Acidic residues" evidence="4">
    <location>
        <begin position="1474"/>
        <end position="1484"/>
    </location>
</feature>
<feature type="region of interest" description="Disordered" evidence="4">
    <location>
        <begin position="2252"/>
        <end position="2277"/>
    </location>
</feature>
<name>A0A5E4NS60_9HEMI</name>
<keyword evidence="8" id="KW-1185">Reference proteome</keyword>
<feature type="region of interest" description="Disordered" evidence="4">
    <location>
        <begin position="2527"/>
        <end position="2553"/>
    </location>
</feature>
<feature type="region of interest" description="Disordered" evidence="4">
    <location>
        <begin position="1524"/>
        <end position="1567"/>
    </location>
</feature>
<feature type="domain" description="ELYS-like" evidence="5">
    <location>
        <begin position="729"/>
        <end position="934"/>
    </location>
</feature>
<feature type="region of interest" description="Disordered" evidence="4">
    <location>
        <begin position="1788"/>
        <end position="1810"/>
    </location>
</feature>
<feature type="domain" description="ELYS beta-propeller" evidence="6">
    <location>
        <begin position="36"/>
        <end position="476"/>
    </location>
</feature>
<evidence type="ECO:0000313" key="7">
    <source>
        <dbReference type="EMBL" id="VVC44629.1"/>
    </source>
</evidence>
<evidence type="ECO:0000256" key="2">
    <source>
        <dbReference type="ARBA" id="ARBA00023242"/>
    </source>
</evidence>
<feature type="region of interest" description="Disordered" evidence="4">
    <location>
        <begin position="1281"/>
        <end position="1312"/>
    </location>
</feature>
<feature type="compositionally biased region" description="Acidic residues" evidence="4">
    <location>
        <begin position="1540"/>
        <end position="1550"/>
    </location>
</feature>
<feature type="compositionally biased region" description="Polar residues" evidence="4">
    <location>
        <begin position="1398"/>
        <end position="1407"/>
    </location>
</feature>
<dbReference type="PANTHER" id="PTHR21583:SF8">
    <property type="entry name" value="PROTEIN ELYS"/>
    <property type="match status" value="1"/>
</dbReference>
<accession>A0A5E4NS60</accession>
<feature type="compositionally biased region" description="Polar residues" evidence="4">
    <location>
        <begin position="2429"/>
        <end position="2455"/>
    </location>
</feature>
<feature type="compositionally biased region" description="Polar residues" evidence="4">
    <location>
        <begin position="1288"/>
        <end position="1312"/>
    </location>
</feature>
<evidence type="ECO:0000256" key="1">
    <source>
        <dbReference type="ARBA" id="ARBA00004123"/>
    </source>
</evidence>
<feature type="region of interest" description="Disordered" evidence="4">
    <location>
        <begin position="2402"/>
        <end position="2488"/>
    </location>
</feature>
<protein>
    <submittedName>
        <fullName evidence="7">ELYS-like domain,WD40-repeat-containing domain,ELYS, beta-propeller domain</fullName>
    </submittedName>
</protein>
<feature type="compositionally biased region" description="Polar residues" evidence="4">
    <location>
        <begin position="1441"/>
        <end position="1473"/>
    </location>
</feature>
<evidence type="ECO:0000313" key="8">
    <source>
        <dbReference type="Proteomes" id="UP000325440"/>
    </source>
</evidence>
<dbReference type="Proteomes" id="UP000325440">
    <property type="component" value="Unassembled WGS sequence"/>
</dbReference>
<evidence type="ECO:0000256" key="4">
    <source>
        <dbReference type="SAM" id="MobiDB-lite"/>
    </source>
</evidence>